<dbReference type="Gramene" id="OB08G23140.1">
    <property type="protein sequence ID" value="OB08G23140.1"/>
    <property type="gene ID" value="OB08G23140"/>
</dbReference>
<dbReference type="Proteomes" id="UP000006038">
    <property type="component" value="Chromosome 8"/>
</dbReference>
<keyword evidence="2" id="KW-1185">Reference proteome</keyword>
<name>J3MT84_ORYBR</name>
<dbReference type="AlphaFoldDB" id="J3MT84"/>
<reference evidence="1" key="2">
    <citation type="submission" date="2013-04" db="UniProtKB">
        <authorList>
            <consortium name="EnsemblPlants"/>
        </authorList>
    </citation>
    <scope>IDENTIFICATION</scope>
</reference>
<evidence type="ECO:0000313" key="2">
    <source>
        <dbReference type="Proteomes" id="UP000006038"/>
    </source>
</evidence>
<proteinExistence type="predicted"/>
<protein>
    <submittedName>
        <fullName evidence="1">Uncharacterized protein</fullName>
    </submittedName>
</protein>
<dbReference type="HOGENOM" id="CLU_2489945_0_0_1"/>
<evidence type="ECO:0000313" key="1">
    <source>
        <dbReference type="EnsemblPlants" id="OB08G23140.1"/>
    </source>
</evidence>
<dbReference type="EnsemblPlants" id="OB08G23140.1">
    <property type="protein sequence ID" value="OB08G23140.1"/>
    <property type="gene ID" value="OB08G23140"/>
</dbReference>
<reference evidence="1" key="1">
    <citation type="journal article" date="2013" name="Nat. Commun.">
        <title>Whole-genome sequencing of Oryza brachyantha reveals mechanisms underlying Oryza genome evolution.</title>
        <authorList>
            <person name="Chen J."/>
            <person name="Huang Q."/>
            <person name="Gao D."/>
            <person name="Wang J."/>
            <person name="Lang Y."/>
            <person name="Liu T."/>
            <person name="Li B."/>
            <person name="Bai Z."/>
            <person name="Luis Goicoechea J."/>
            <person name="Liang C."/>
            <person name="Chen C."/>
            <person name="Zhang W."/>
            <person name="Sun S."/>
            <person name="Liao Y."/>
            <person name="Zhang X."/>
            <person name="Yang L."/>
            <person name="Song C."/>
            <person name="Wang M."/>
            <person name="Shi J."/>
            <person name="Liu G."/>
            <person name="Liu J."/>
            <person name="Zhou H."/>
            <person name="Zhou W."/>
            <person name="Yu Q."/>
            <person name="An N."/>
            <person name="Chen Y."/>
            <person name="Cai Q."/>
            <person name="Wang B."/>
            <person name="Liu B."/>
            <person name="Min J."/>
            <person name="Huang Y."/>
            <person name="Wu H."/>
            <person name="Li Z."/>
            <person name="Zhang Y."/>
            <person name="Yin Y."/>
            <person name="Song W."/>
            <person name="Jiang J."/>
            <person name="Jackson S.A."/>
            <person name="Wing R.A."/>
            <person name="Wang J."/>
            <person name="Chen M."/>
        </authorList>
    </citation>
    <scope>NUCLEOTIDE SEQUENCE [LARGE SCALE GENOMIC DNA]</scope>
    <source>
        <strain evidence="1">cv. IRGC 101232</strain>
    </source>
</reference>
<organism evidence="1">
    <name type="scientific">Oryza brachyantha</name>
    <name type="common">malo sina</name>
    <dbReference type="NCBI Taxonomy" id="4533"/>
    <lineage>
        <taxon>Eukaryota</taxon>
        <taxon>Viridiplantae</taxon>
        <taxon>Streptophyta</taxon>
        <taxon>Embryophyta</taxon>
        <taxon>Tracheophyta</taxon>
        <taxon>Spermatophyta</taxon>
        <taxon>Magnoliopsida</taxon>
        <taxon>Liliopsida</taxon>
        <taxon>Poales</taxon>
        <taxon>Poaceae</taxon>
        <taxon>BOP clade</taxon>
        <taxon>Oryzoideae</taxon>
        <taxon>Oryzeae</taxon>
        <taxon>Oryzinae</taxon>
        <taxon>Oryza</taxon>
    </lineage>
</organism>
<accession>J3MT84</accession>
<sequence>PLLPTSPPPPHHTHTNRSTRSAYSFLDDRSIEFLMLASFVAGRAHTDRNTFFLLSSSSSSWSELFDVRLASFEQSKGGRDRGGFKTD</sequence>